<evidence type="ECO:0000313" key="13">
    <source>
        <dbReference type="Proteomes" id="UP001597120"/>
    </source>
</evidence>
<keyword evidence="4 9" id="KW-0547">Nucleotide-binding</keyword>
<dbReference type="PROSITE" id="PS50011">
    <property type="entry name" value="PROTEIN_KINASE_DOM"/>
    <property type="match status" value="1"/>
</dbReference>
<dbReference type="EC" id="2.7.11.1" evidence="1"/>
<dbReference type="InterPro" id="IPR000719">
    <property type="entry name" value="Prot_kinase_dom"/>
</dbReference>
<reference evidence="13" key="1">
    <citation type="journal article" date="2019" name="Int. J. Syst. Evol. Microbiol.">
        <title>The Global Catalogue of Microorganisms (GCM) 10K type strain sequencing project: providing services to taxonomists for standard genome sequencing and annotation.</title>
        <authorList>
            <consortium name="The Broad Institute Genomics Platform"/>
            <consortium name="The Broad Institute Genome Sequencing Center for Infectious Disease"/>
            <person name="Wu L."/>
            <person name="Ma J."/>
        </authorList>
    </citation>
    <scope>NUCLEOTIDE SEQUENCE [LARGE SCALE GENOMIC DNA]</scope>
    <source>
        <strain evidence="13">CCUG 57263</strain>
    </source>
</reference>
<keyword evidence="10" id="KW-0812">Transmembrane</keyword>
<gene>
    <name evidence="12" type="ORF">ACFQ03_10775</name>
</gene>
<dbReference type="GO" id="GO:0016301">
    <property type="term" value="F:kinase activity"/>
    <property type="evidence" value="ECO:0007669"/>
    <property type="project" value="UniProtKB-KW"/>
</dbReference>
<evidence type="ECO:0000256" key="3">
    <source>
        <dbReference type="ARBA" id="ARBA00022679"/>
    </source>
</evidence>
<comment type="catalytic activity">
    <reaction evidence="8">
        <text>L-seryl-[protein] + ATP = O-phospho-L-seryl-[protein] + ADP + H(+)</text>
        <dbReference type="Rhea" id="RHEA:17989"/>
        <dbReference type="Rhea" id="RHEA-COMP:9863"/>
        <dbReference type="Rhea" id="RHEA-COMP:11604"/>
        <dbReference type="ChEBI" id="CHEBI:15378"/>
        <dbReference type="ChEBI" id="CHEBI:29999"/>
        <dbReference type="ChEBI" id="CHEBI:30616"/>
        <dbReference type="ChEBI" id="CHEBI:83421"/>
        <dbReference type="ChEBI" id="CHEBI:456216"/>
        <dbReference type="EC" id="2.7.11.1"/>
    </reaction>
</comment>
<organism evidence="12 13">
    <name type="scientific">Paenibacillus residui</name>
    <dbReference type="NCBI Taxonomy" id="629724"/>
    <lineage>
        <taxon>Bacteria</taxon>
        <taxon>Bacillati</taxon>
        <taxon>Bacillota</taxon>
        <taxon>Bacilli</taxon>
        <taxon>Bacillales</taxon>
        <taxon>Paenibacillaceae</taxon>
        <taxon>Paenibacillus</taxon>
    </lineage>
</organism>
<evidence type="ECO:0000256" key="4">
    <source>
        <dbReference type="ARBA" id="ARBA00022741"/>
    </source>
</evidence>
<evidence type="ECO:0000256" key="9">
    <source>
        <dbReference type="PROSITE-ProRule" id="PRU10141"/>
    </source>
</evidence>
<evidence type="ECO:0000256" key="5">
    <source>
        <dbReference type="ARBA" id="ARBA00022777"/>
    </source>
</evidence>
<keyword evidence="13" id="KW-1185">Reference proteome</keyword>
<dbReference type="EMBL" id="JBHTIU010000033">
    <property type="protein sequence ID" value="MFD0869635.1"/>
    <property type="molecule type" value="Genomic_DNA"/>
</dbReference>
<dbReference type="InterPro" id="IPR011009">
    <property type="entry name" value="Kinase-like_dom_sf"/>
</dbReference>
<evidence type="ECO:0000259" key="11">
    <source>
        <dbReference type="PROSITE" id="PS50011"/>
    </source>
</evidence>
<dbReference type="InterPro" id="IPR017441">
    <property type="entry name" value="Protein_kinase_ATP_BS"/>
</dbReference>
<feature type="binding site" evidence="9">
    <location>
        <position position="51"/>
    </location>
    <ligand>
        <name>ATP</name>
        <dbReference type="ChEBI" id="CHEBI:30616"/>
    </ligand>
</feature>
<dbReference type="Pfam" id="PF00069">
    <property type="entry name" value="Pkinase"/>
    <property type="match status" value="1"/>
</dbReference>
<evidence type="ECO:0000256" key="10">
    <source>
        <dbReference type="SAM" id="Phobius"/>
    </source>
</evidence>
<accession>A0ABW3D8Z0</accession>
<protein>
    <recommendedName>
        <fullName evidence="1">non-specific serine/threonine protein kinase</fullName>
        <ecNumber evidence="1">2.7.11.1</ecNumber>
    </recommendedName>
</protein>
<keyword evidence="6 9" id="KW-0067">ATP-binding</keyword>
<sequence>MTTSSEMEFIQGTPIIGKWKRNTYVVERKLGEGANGKVYLVRRDRCWYALKLGFNAVDLQSEINMIRKLSQAPGDFRNFFVDADDAEHAGQVYSFYVMRYVRGDPPDVFLKNSGREWMQVIGLHLLRKLVDLHRQGFVFGDLKLENVLVSRYGEVELIDFGGVTVMGNGVKQFTEVYDRGYWNGGSRKADDGYDLFSFAILCMRLLGGHNSCITPQLIPQNRNIDVLLEELDNPAYSGYEDFVRRSLIGEFRSSEEAFAEWKALPISAMASPNKALGLPPGAGHWVACSFAASLLIFGLALYFVWS</sequence>
<keyword evidence="2" id="KW-0723">Serine/threonine-protein kinase</keyword>
<dbReference type="PROSITE" id="PS00107">
    <property type="entry name" value="PROTEIN_KINASE_ATP"/>
    <property type="match status" value="1"/>
</dbReference>
<evidence type="ECO:0000256" key="1">
    <source>
        <dbReference type="ARBA" id="ARBA00012513"/>
    </source>
</evidence>
<dbReference type="Proteomes" id="UP001597120">
    <property type="component" value="Unassembled WGS sequence"/>
</dbReference>
<dbReference type="RefSeq" id="WP_144936781.1">
    <property type="nucleotide sequence ID" value="NZ_JBHTIU010000033.1"/>
</dbReference>
<evidence type="ECO:0000256" key="7">
    <source>
        <dbReference type="ARBA" id="ARBA00047899"/>
    </source>
</evidence>
<keyword evidence="10" id="KW-0472">Membrane</keyword>
<dbReference type="Gene3D" id="1.10.510.10">
    <property type="entry name" value="Transferase(Phosphotransferase) domain 1"/>
    <property type="match status" value="1"/>
</dbReference>
<name>A0ABW3D8Z0_9BACL</name>
<keyword evidence="10" id="KW-1133">Transmembrane helix</keyword>
<evidence type="ECO:0000256" key="2">
    <source>
        <dbReference type="ARBA" id="ARBA00022527"/>
    </source>
</evidence>
<feature type="transmembrane region" description="Helical" evidence="10">
    <location>
        <begin position="282"/>
        <end position="305"/>
    </location>
</feature>
<keyword evidence="5 12" id="KW-0418">Kinase</keyword>
<dbReference type="SMART" id="SM00220">
    <property type="entry name" value="S_TKc"/>
    <property type="match status" value="1"/>
</dbReference>
<evidence type="ECO:0000313" key="12">
    <source>
        <dbReference type="EMBL" id="MFD0869635.1"/>
    </source>
</evidence>
<dbReference type="SUPFAM" id="SSF56112">
    <property type="entry name" value="Protein kinase-like (PK-like)"/>
    <property type="match status" value="1"/>
</dbReference>
<dbReference type="PANTHER" id="PTHR24363:SF0">
    <property type="entry name" value="SERINE_THREONINE KINASE LIKE DOMAIN CONTAINING 1"/>
    <property type="match status" value="1"/>
</dbReference>
<dbReference type="PANTHER" id="PTHR24363">
    <property type="entry name" value="SERINE/THREONINE PROTEIN KINASE"/>
    <property type="match status" value="1"/>
</dbReference>
<comment type="catalytic activity">
    <reaction evidence="7">
        <text>L-threonyl-[protein] + ATP = O-phospho-L-threonyl-[protein] + ADP + H(+)</text>
        <dbReference type="Rhea" id="RHEA:46608"/>
        <dbReference type="Rhea" id="RHEA-COMP:11060"/>
        <dbReference type="Rhea" id="RHEA-COMP:11605"/>
        <dbReference type="ChEBI" id="CHEBI:15378"/>
        <dbReference type="ChEBI" id="CHEBI:30013"/>
        <dbReference type="ChEBI" id="CHEBI:30616"/>
        <dbReference type="ChEBI" id="CHEBI:61977"/>
        <dbReference type="ChEBI" id="CHEBI:456216"/>
        <dbReference type="EC" id="2.7.11.1"/>
    </reaction>
</comment>
<keyword evidence="3" id="KW-0808">Transferase</keyword>
<feature type="domain" description="Protein kinase" evidence="11">
    <location>
        <begin position="24"/>
        <end position="306"/>
    </location>
</feature>
<evidence type="ECO:0000256" key="6">
    <source>
        <dbReference type="ARBA" id="ARBA00022840"/>
    </source>
</evidence>
<evidence type="ECO:0000256" key="8">
    <source>
        <dbReference type="ARBA" id="ARBA00048679"/>
    </source>
</evidence>
<proteinExistence type="predicted"/>
<comment type="caution">
    <text evidence="12">The sequence shown here is derived from an EMBL/GenBank/DDBJ whole genome shotgun (WGS) entry which is preliminary data.</text>
</comment>